<proteinExistence type="predicted"/>
<sequence length="83" mass="9933">MKLLCRTQIKLIGLFINVLTKDSLNFHLGFTHFFHMKKHVECCYVCLVLNVGYTRGAQYFVVFLLFLFFLLCWKLFKCIFIEN</sequence>
<evidence type="ECO:0000256" key="1">
    <source>
        <dbReference type="SAM" id="Phobius"/>
    </source>
</evidence>
<keyword evidence="3" id="KW-1185">Reference proteome</keyword>
<keyword evidence="1" id="KW-1133">Transmembrane helix</keyword>
<evidence type="ECO:0000313" key="3">
    <source>
        <dbReference type="Proteomes" id="UP000228934"/>
    </source>
</evidence>
<gene>
    <name evidence="2" type="ORF">AB205_0046400</name>
</gene>
<reference evidence="3" key="1">
    <citation type="journal article" date="2017" name="Nat. Commun.">
        <title>The North American bullfrog draft genome provides insight into hormonal regulation of long noncoding RNA.</title>
        <authorList>
            <person name="Hammond S.A."/>
            <person name="Warren R.L."/>
            <person name="Vandervalk B.P."/>
            <person name="Kucuk E."/>
            <person name="Khan H."/>
            <person name="Gibb E.A."/>
            <person name="Pandoh P."/>
            <person name="Kirk H."/>
            <person name="Zhao Y."/>
            <person name="Jones M."/>
            <person name="Mungall A.J."/>
            <person name="Coope R."/>
            <person name="Pleasance S."/>
            <person name="Moore R.A."/>
            <person name="Holt R.A."/>
            <person name="Round J.M."/>
            <person name="Ohora S."/>
            <person name="Walle B.V."/>
            <person name="Veldhoen N."/>
            <person name="Helbing C.C."/>
            <person name="Birol I."/>
        </authorList>
    </citation>
    <scope>NUCLEOTIDE SEQUENCE [LARGE SCALE GENOMIC DNA]</scope>
</reference>
<keyword evidence="1" id="KW-0472">Membrane</keyword>
<feature type="transmembrane region" description="Helical" evidence="1">
    <location>
        <begin position="57"/>
        <end position="76"/>
    </location>
</feature>
<dbReference type="AlphaFoldDB" id="A0A2G9SE91"/>
<protein>
    <submittedName>
        <fullName evidence="2">Uncharacterized protein</fullName>
    </submittedName>
</protein>
<organism evidence="2 3">
    <name type="scientific">Aquarana catesbeiana</name>
    <name type="common">American bullfrog</name>
    <name type="synonym">Rana catesbeiana</name>
    <dbReference type="NCBI Taxonomy" id="8400"/>
    <lineage>
        <taxon>Eukaryota</taxon>
        <taxon>Metazoa</taxon>
        <taxon>Chordata</taxon>
        <taxon>Craniata</taxon>
        <taxon>Vertebrata</taxon>
        <taxon>Euteleostomi</taxon>
        <taxon>Amphibia</taxon>
        <taxon>Batrachia</taxon>
        <taxon>Anura</taxon>
        <taxon>Neobatrachia</taxon>
        <taxon>Ranoidea</taxon>
        <taxon>Ranidae</taxon>
        <taxon>Aquarana</taxon>
    </lineage>
</organism>
<keyword evidence="1" id="KW-0812">Transmembrane</keyword>
<dbReference type="Proteomes" id="UP000228934">
    <property type="component" value="Unassembled WGS sequence"/>
</dbReference>
<dbReference type="OrthoDB" id="655540at2759"/>
<name>A0A2G9SE91_AQUCT</name>
<accession>A0A2G9SE91</accession>
<dbReference type="EMBL" id="KV924565">
    <property type="protein sequence ID" value="PIO37741.1"/>
    <property type="molecule type" value="Genomic_DNA"/>
</dbReference>
<evidence type="ECO:0000313" key="2">
    <source>
        <dbReference type="EMBL" id="PIO37741.1"/>
    </source>
</evidence>